<dbReference type="AlphaFoldDB" id="A0A2T9ZEU9"/>
<evidence type="ECO:0000256" key="8">
    <source>
        <dbReference type="ARBA" id="ARBA00022842"/>
    </source>
</evidence>
<gene>
    <name evidence="15" type="ORF">BB560_002427</name>
</gene>
<evidence type="ECO:0000256" key="5">
    <source>
        <dbReference type="ARBA" id="ARBA00022679"/>
    </source>
</evidence>
<dbReference type="GO" id="GO:0007004">
    <property type="term" value="P:telomere maintenance via telomerase"/>
    <property type="evidence" value="ECO:0007669"/>
    <property type="project" value="TreeGrafter"/>
</dbReference>
<dbReference type="GO" id="GO:0000781">
    <property type="term" value="C:chromosome, telomeric region"/>
    <property type="evidence" value="ECO:0007669"/>
    <property type="project" value="UniProtKB-SubCell"/>
</dbReference>
<keyword evidence="9 13" id="KW-0779">Telomere</keyword>
<keyword evidence="8 13" id="KW-0460">Magnesium</keyword>
<comment type="catalytic activity">
    <reaction evidence="12 13">
        <text>DNA(n) + a 2'-deoxyribonucleoside 5'-triphosphate = DNA(n+1) + diphosphate</text>
        <dbReference type="Rhea" id="RHEA:22508"/>
        <dbReference type="Rhea" id="RHEA-COMP:17339"/>
        <dbReference type="Rhea" id="RHEA-COMP:17340"/>
        <dbReference type="ChEBI" id="CHEBI:33019"/>
        <dbReference type="ChEBI" id="CHEBI:61560"/>
        <dbReference type="ChEBI" id="CHEBI:173112"/>
        <dbReference type="EC" id="2.7.7.49"/>
    </reaction>
</comment>
<comment type="function">
    <text evidence="13">Telomerase is a ribonucleoprotein enzyme essential for the replication of chromosome termini in most eukaryotes. It elongates telomeres. It is a reverse transcriptase that adds simple sequence repeats to chromosome ends by copying a template sequence within the RNA component of the enzyme.</text>
</comment>
<dbReference type="GO" id="GO:0046872">
    <property type="term" value="F:metal ion binding"/>
    <property type="evidence" value="ECO:0007669"/>
    <property type="project" value="UniProtKB-KW"/>
</dbReference>
<keyword evidence="16" id="KW-1185">Reference proteome</keyword>
<dbReference type="InterPro" id="IPR043502">
    <property type="entry name" value="DNA/RNA_pol_sf"/>
</dbReference>
<sequence>MENPREFVASTIILPEEINRSKWEVNLERNPLSKSIIVCTNSDPIPASIVYERPMVSQEEKSESNNDEIIHEPSVSNIAPNPIISSLKSEVWEDLLGLIGTSAMVFLLTRTFLFEKLNNNCVPLSQISSGYLDTLHSSNNIHLIRKKIGSSNEILFRSGGNEKKTRLPQNPLTKNIFVNCTFSKYDILYGKPNRNNNGKVIFGLPKYHSIEFDRITLVNQIFCKFEKNLSKWRRKKLLEITSLMIKLHSKTDYSRMILNTCTNNKKNVISLKKKENVFLESSNLKLNTITPTVPNDESFTKKRKRKTYDQDSKIMNESSPFFLPYSTGYKSVYRFITLSLNKQRFSIVNSNLKIAIKVYIQCGKGDIFSLHQILQNLKNVDEALSVDSPKNPNNFFKTHKSKEYTKQPKGNFYITETELSKSKVFYFRHDVWLKLTSNAFVSSIFSIVPVKLSNEKIQTRSIGVSSLRLIPKSSGLRPLIFQPSNSINFGTTKAKAVNKTLQPPFHKLHPNKFGCSVFGNDNMHKLFLSFKLKLSNDYAKFPKLFIAKVDITQAFTNIYRDVLIKFIDEFVDKDIFLLNKYALVRSVYGMLKTKYECLSSDMDSIQSFKKFARSRSINMKNSIFFDGMNLSLITREDVLQLINEHINQNYIMFRSSLYRQSEGIPQGSILSPLLCNLYFGMIENEYIIPKFQKNCLIMRQTDDYLFVSTEQSDVGRFLHIVYNDLGSKFGINVNKSKTLVNFDHEINNLKLKKIESVKGFPWCGFLINQQNLSIRPDYARFTGIDEFIYFESVIYYTLTLL</sequence>
<keyword evidence="10 13" id="KW-0695">RNA-directed DNA polymerase</keyword>
<organism evidence="15 16">
    <name type="scientific">Smittium megazygosporum</name>
    <dbReference type="NCBI Taxonomy" id="133381"/>
    <lineage>
        <taxon>Eukaryota</taxon>
        <taxon>Fungi</taxon>
        <taxon>Fungi incertae sedis</taxon>
        <taxon>Zoopagomycota</taxon>
        <taxon>Kickxellomycotina</taxon>
        <taxon>Harpellomycetes</taxon>
        <taxon>Harpellales</taxon>
        <taxon>Legeriomycetaceae</taxon>
        <taxon>Smittium</taxon>
    </lineage>
</organism>
<dbReference type="InterPro" id="IPR003545">
    <property type="entry name" value="Telomerase_RT"/>
</dbReference>
<reference evidence="15 16" key="1">
    <citation type="journal article" date="2018" name="MBio">
        <title>Comparative Genomics Reveals the Core Gene Toolbox for the Fungus-Insect Symbiosis.</title>
        <authorList>
            <person name="Wang Y."/>
            <person name="Stata M."/>
            <person name="Wang W."/>
            <person name="Stajich J.E."/>
            <person name="White M.M."/>
            <person name="Moncalvo J.M."/>
        </authorList>
    </citation>
    <scope>NUCLEOTIDE SEQUENCE [LARGE SCALE GENOMIC DNA]</scope>
    <source>
        <strain evidence="15 16">SC-DP-2</strain>
    </source>
</reference>
<proteinExistence type="inferred from homology"/>
<dbReference type="EMBL" id="MBFS01000279">
    <property type="protein sequence ID" value="PVV03101.1"/>
    <property type="molecule type" value="Genomic_DNA"/>
</dbReference>
<protein>
    <recommendedName>
        <fullName evidence="3 13">Telomerase reverse transcriptase</fullName>
        <ecNumber evidence="2 13">2.7.7.49</ecNumber>
    </recommendedName>
    <alternativeName>
        <fullName evidence="13">Telomerase catalytic subunit</fullName>
    </alternativeName>
</protein>
<dbReference type="STRING" id="133381.A0A2T9ZEU9"/>
<accession>A0A2T9ZEU9</accession>
<evidence type="ECO:0000256" key="7">
    <source>
        <dbReference type="ARBA" id="ARBA00022723"/>
    </source>
</evidence>
<name>A0A2T9ZEU9_9FUNG</name>
<evidence type="ECO:0000256" key="3">
    <source>
        <dbReference type="ARBA" id="ARBA00016182"/>
    </source>
</evidence>
<dbReference type="Proteomes" id="UP000245609">
    <property type="component" value="Unassembled WGS sequence"/>
</dbReference>
<dbReference type="PRINTS" id="PR01365">
    <property type="entry name" value="TELOMERASERT"/>
</dbReference>
<dbReference type="CDD" id="cd01648">
    <property type="entry name" value="TERT"/>
    <property type="match status" value="1"/>
</dbReference>
<dbReference type="Gene3D" id="1.10.132.70">
    <property type="match status" value="1"/>
</dbReference>
<evidence type="ECO:0000256" key="11">
    <source>
        <dbReference type="ARBA" id="ARBA00023242"/>
    </source>
</evidence>
<keyword evidence="11 13" id="KW-0539">Nucleus</keyword>
<evidence type="ECO:0000313" key="15">
    <source>
        <dbReference type="EMBL" id="PVV03101.1"/>
    </source>
</evidence>
<dbReference type="Pfam" id="PF00078">
    <property type="entry name" value="RVT_1"/>
    <property type="match status" value="1"/>
</dbReference>
<dbReference type="Pfam" id="PF12009">
    <property type="entry name" value="Telomerase_RBD"/>
    <property type="match status" value="1"/>
</dbReference>
<dbReference type="Gene3D" id="3.30.70.2630">
    <property type="match status" value="1"/>
</dbReference>
<dbReference type="EC" id="2.7.7.49" evidence="2 13"/>
<evidence type="ECO:0000256" key="2">
    <source>
        <dbReference type="ARBA" id="ARBA00012493"/>
    </source>
</evidence>
<dbReference type="PANTHER" id="PTHR12066">
    <property type="entry name" value="TELOMERASE REVERSE TRANSCRIPTASE"/>
    <property type="match status" value="1"/>
</dbReference>
<dbReference type="GO" id="GO:0070034">
    <property type="term" value="F:telomerase RNA binding"/>
    <property type="evidence" value="ECO:0007669"/>
    <property type="project" value="TreeGrafter"/>
</dbReference>
<dbReference type="PANTHER" id="PTHR12066:SF0">
    <property type="entry name" value="TELOMERASE REVERSE TRANSCRIPTASE"/>
    <property type="match status" value="1"/>
</dbReference>
<dbReference type="InterPro" id="IPR000477">
    <property type="entry name" value="RT_dom"/>
</dbReference>
<keyword evidence="7 13" id="KW-0479">Metal-binding</keyword>
<dbReference type="SMART" id="SM00975">
    <property type="entry name" value="Telomerase_RBD"/>
    <property type="match status" value="1"/>
</dbReference>
<comment type="caution">
    <text evidence="15">The sequence shown here is derived from an EMBL/GenBank/DDBJ whole genome shotgun (WGS) entry which is preliminary data.</text>
</comment>
<evidence type="ECO:0000256" key="4">
    <source>
        <dbReference type="ARBA" id="ARBA00022454"/>
    </source>
</evidence>
<evidence type="ECO:0000256" key="9">
    <source>
        <dbReference type="ARBA" id="ARBA00022895"/>
    </source>
</evidence>
<feature type="domain" description="Reverse transcriptase" evidence="14">
    <location>
        <begin position="451"/>
        <end position="767"/>
    </location>
</feature>
<dbReference type="GO" id="GO:0000333">
    <property type="term" value="C:telomerase catalytic core complex"/>
    <property type="evidence" value="ECO:0007669"/>
    <property type="project" value="TreeGrafter"/>
</dbReference>
<evidence type="ECO:0000259" key="14">
    <source>
        <dbReference type="PROSITE" id="PS50878"/>
    </source>
</evidence>
<dbReference type="GO" id="GO:0003720">
    <property type="term" value="F:telomerase activity"/>
    <property type="evidence" value="ECO:0007669"/>
    <property type="project" value="InterPro"/>
</dbReference>
<keyword evidence="6 13" id="KW-0548">Nucleotidyltransferase</keyword>
<evidence type="ECO:0000256" key="10">
    <source>
        <dbReference type="ARBA" id="ARBA00022918"/>
    </source>
</evidence>
<evidence type="ECO:0000256" key="13">
    <source>
        <dbReference type="RuleBase" id="RU365061"/>
    </source>
</evidence>
<dbReference type="GO" id="GO:0042162">
    <property type="term" value="F:telomeric DNA binding"/>
    <property type="evidence" value="ECO:0007669"/>
    <property type="project" value="TreeGrafter"/>
</dbReference>
<keyword evidence="5 13" id="KW-0808">Transferase</keyword>
<comment type="similarity">
    <text evidence="1 13">Belongs to the reverse transcriptase family. Telomerase subfamily.</text>
</comment>
<dbReference type="OrthoDB" id="289721at2759"/>
<keyword evidence="4 13" id="KW-0158">Chromosome</keyword>
<evidence type="ECO:0000256" key="1">
    <source>
        <dbReference type="ARBA" id="ARBA00008001"/>
    </source>
</evidence>
<evidence type="ECO:0000256" key="12">
    <source>
        <dbReference type="ARBA" id="ARBA00048173"/>
    </source>
</evidence>
<comment type="subcellular location">
    <subcellularLocation>
        <location evidence="13">Nucleus</location>
    </subcellularLocation>
    <subcellularLocation>
        <location evidence="13">Chromosome</location>
        <location evidence="13">Telomere</location>
    </subcellularLocation>
</comment>
<evidence type="ECO:0000313" key="16">
    <source>
        <dbReference type="Proteomes" id="UP000245609"/>
    </source>
</evidence>
<dbReference type="PROSITE" id="PS50878">
    <property type="entry name" value="RT_POL"/>
    <property type="match status" value="1"/>
</dbReference>
<dbReference type="SUPFAM" id="SSF56672">
    <property type="entry name" value="DNA/RNA polymerases"/>
    <property type="match status" value="1"/>
</dbReference>
<dbReference type="InterPro" id="IPR021891">
    <property type="entry name" value="Telomerase_RBD"/>
</dbReference>
<evidence type="ECO:0000256" key="6">
    <source>
        <dbReference type="ARBA" id="ARBA00022695"/>
    </source>
</evidence>